<feature type="transmembrane region" description="Helical" evidence="1">
    <location>
        <begin position="133"/>
        <end position="155"/>
    </location>
</feature>
<feature type="transmembrane region" description="Helical" evidence="1">
    <location>
        <begin position="45"/>
        <end position="69"/>
    </location>
</feature>
<dbReference type="EMBL" id="AZBU02000007">
    <property type="protein sequence ID" value="TKR69348.1"/>
    <property type="molecule type" value="Genomic_DNA"/>
</dbReference>
<keyword evidence="1" id="KW-1133">Transmembrane helix</keyword>
<comment type="caution">
    <text evidence="2">The sequence shown here is derived from an EMBL/GenBank/DDBJ whole genome shotgun (WGS) entry which is preliminary data.</text>
</comment>
<reference evidence="2 3" key="1">
    <citation type="journal article" date="2015" name="Genome Biol.">
        <title>Comparative genomics of Steinernema reveals deeply conserved gene regulatory networks.</title>
        <authorList>
            <person name="Dillman A.R."/>
            <person name="Macchietto M."/>
            <person name="Porter C.F."/>
            <person name="Rogers A."/>
            <person name="Williams B."/>
            <person name="Antoshechkin I."/>
            <person name="Lee M.M."/>
            <person name="Goodwin Z."/>
            <person name="Lu X."/>
            <person name="Lewis E.E."/>
            <person name="Goodrich-Blair H."/>
            <person name="Stock S.P."/>
            <person name="Adams B.J."/>
            <person name="Sternberg P.W."/>
            <person name="Mortazavi A."/>
        </authorList>
    </citation>
    <scope>NUCLEOTIDE SEQUENCE [LARGE SCALE GENOMIC DNA]</scope>
    <source>
        <strain evidence="2 3">ALL</strain>
    </source>
</reference>
<feature type="transmembrane region" description="Helical" evidence="1">
    <location>
        <begin position="187"/>
        <end position="210"/>
    </location>
</feature>
<evidence type="ECO:0000313" key="3">
    <source>
        <dbReference type="Proteomes" id="UP000298663"/>
    </source>
</evidence>
<keyword evidence="1" id="KW-0472">Membrane</keyword>
<reference evidence="2 3" key="2">
    <citation type="journal article" date="2019" name="G3 (Bethesda)">
        <title>Hybrid Assembly of the Genome of the Entomopathogenic Nematode Steinernema carpocapsae Identifies the X-Chromosome.</title>
        <authorList>
            <person name="Serra L."/>
            <person name="Macchietto M."/>
            <person name="Macias-Munoz A."/>
            <person name="McGill C.J."/>
            <person name="Rodriguez I.M."/>
            <person name="Rodriguez B."/>
            <person name="Murad R."/>
            <person name="Mortazavi A."/>
        </authorList>
    </citation>
    <scope>NUCLEOTIDE SEQUENCE [LARGE SCALE GENOMIC DNA]</scope>
    <source>
        <strain evidence="2 3">ALL</strain>
    </source>
</reference>
<feature type="transmembrane region" description="Helical" evidence="1">
    <location>
        <begin position="264"/>
        <end position="292"/>
    </location>
</feature>
<feature type="transmembrane region" description="Helical" evidence="1">
    <location>
        <begin position="89"/>
        <end position="112"/>
    </location>
</feature>
<protein>
    <recommendedName>
        <fullName evidence="4">G-protein coupled receptors family 1 profile domain-containing protein</fullName>
    </recommendedName>
</protein>
<feature type="transmembrane region" description="Helical" evidence="1">
    <location>
        <begin position="231"/>
        <end position="252"/>
    </location>
</feature>
<name>A0A4U5MJ20_STECR</name>
<proteinExistence type="predicted"/>
<evidence type="ECO:0008006" key="4">
    <source>
        <dbReference type="Google" id="ProtNLM"/>
    </source>
</evidence>
<keyword evidence="1" id="KW-0812">Transmembrane</keyword>
<evidence type="ECO:0000256" key="1">
    <source>
        <dbReference type="SAM" id="Phobius"/>
    </source>
</evidence>
<keyword evidence="3" id="KW-1185">Reference proteome</keyword>
<organism evidence="2 3">
    <name type="scientific">Steinernema carpocapsae</name>
    <name type="common">Entomopathogenic nematode</name>
    <dbReference type="NCBI Taxonomy" id="34508"/>
    <lineage>
        <taxon>Eukaryota</taxon>
        <taxon>Metazoa</taxon>
        <taxon>Ecdysozoa</taxon>
        <taxon>Nematoda</taxon>
        <taxon>Chromadorea</taxon>
        <taxon>Rhabditida</taxon>
        <taxon>Tylenchina</taxon>
        <taxon>Panagrolaimomorpha</taxon>
        <taxon>Strongyloidoidea</taxon>
        <taxon>Steinernematidae</taxon>
        <taxon>Steinernema</taxon>
    </lineage>
</organism>
<gene>
    <name evidence="2" type="ORF">L596_021522</name>
</gene>
<accession>A0A4U5MJ20</accession>
<sequence>MPDDYELLYNRVLDVTACIHIPVKLFTMTVIILSTTPDQFHYNMLMLSVMFWNFAANTLSAFVHLYPSWPAECYRLGGPLSNFIDNEKFAHFMFSAIFVCVLNTGLSLNSIFPYRYFIFVHPNLVKKVKPKNVYITGALSFAVLDFILVWTISMWSVPYDEYPEPSELPERTLLFCFQPAGFWKYAALLNIFITYFSLLILVILCSALLLKAFNSHNSYANKQTIEIQRKVFWTLVVLTSIVIIFAAVPFAIAMFTTMFPHLPYAQPVCLVCIIFVTNHGAVYAIATITFIGKWQSKYLKKRYFCCLDGRGSQPVRLPCLL</sequence>
<evidence type="ECO:0000313" key="2">
    <source>
        <dbReference type="EMBL" id="TKR69348.1"/>
    </source>
</evidence>
<dbReference type="Proteomes" id="UP000298663">
    <property type="component" value="Unassembled WGS sequence"/>
</dbReference>
<dbReference type="OrthoDB" id="5858623at2759"/>
<dbReference type="Pfam" id="PF10318">
    <property type="entry name" value="7TM_GPCR_Srh"/>
    <property type="match status" value="1"/>
</dbReference>
<feature type="transmembrane region" description="Helical" evidence="1">
    <location>
        <begin position="12"/>
        <end position="33"/>
    </location>
</feature>
<dbReference type="InterPro" id="IPR019422">
    <property type="entry name" value="7TM_GPCR_serpentine_rcpt_Srh"/>
</dbReference>
<dbReference type="AlphaFoldDB" id="A0A4U5MJ20"/>